<keyword evidence="1" id="KW-0678">Repressor</keyword>
<dbReference type="SUPFAM" id="SSF46689">
    <property type="entry name" value="Homeodomain-like"/>
    <property type="match status" value="1"/>
</dbReference>
<evidence type="ECO:0000256" key="3">
    <source>
        <dbReference type="PROSITE-ProRule" id="PRU00335"/>
    </source>
</evidence>
<dbReference type="AlphaFoldDB" id="A0A265NBJ9"/>
<dbReference type="Gene3D" id="1.10.357.10">
    <property type="entry name" value="Tetracycline Repressor, domain 2"/>
    <property type="match status" value="1"/>
</dbReference>
<dbReference type="InterPro" id="IPR009057">
    <property type="entry name" value="Homeodomain-like_sf"/>
</dbReference>
<dbReference type="PANTHER" id="PTHR43479">
    <property type="entry name" value="ACREF/ENVCD OPERON REPRESSOR-RELATED"/>
    <property type="match status" value="1"/>
</dbReference>
<keyword evidence="2 3" id="KW-0238">DNA-binding</keyword>
<dbReference type="EMBL" id="NPMS01000002">
    <property type="protein sequence ID" value="OZU89373.1"/>
    <property type="molecule type" value="Genomic_DNA"/>
</dbReference>
<proteinExistence type="predicted"/>
<reference evidence="5 6" key="1">
    <citation type="submission" date="2017-08" db="EMBL/GenBank/DDBJ databases">
        <title>Virgibacillus indicus sp. nov. and Virgibacillus profoundi sp. nov, two moderately halophilic bacteria isolated from marine sediment by using the Microfluidic Streak Plate.</title>
        <authorList>
            <person name="Xu B."/>
            <person name="Hu B."/>
            <person name="Wang J."/>
            <person name="Zhu Y."/>
            <person name="Huang L."/>
            <person name="Du W."/>
            <person name="Huang Y."/>
        </authorList>
    </citation>
    <scope>NUCLEOTIDE SEQUENCE [LARGE SCALE GENOMIC DNA]</scope>
    <source>
        <strain evidence="5 6">IO3-P2-C2</strain>
    </source>
</reference>
<evidence type="ECO:0000313" key="5">
    <source>
        <dbReference type="EMBL" id="OZU89373.1"/>
    </source>
</evidence>
<evidence type="ECO:0000256" key="2">
    <source>
        <dbReference type="ARBA" id="ARBA00023125"/>
    </source>
</evidence>
<protein>
    <submittedName>
        <fullName evidence="5">TetR family transcriptional regulator</fullName>
    </submittedName>
</protein>
<dbReference type="OrthoDB" id="9812484at2"/>
<comment type="caution">
    <text evidence="5">The sequence shown here is derived from an EMBL/GenBank/DDBJ whole genome shotgun (WGS) entry which is preliminary data.</text>
</comment>
<organism evidence="5 6">
    <name type="scientific">Virgibacillus indicus</name>
    <dbReference type="NCBI Taxonomy" id="2024554"/>
    <lineage>
        <taxon>Bacteria</taxon>
        <taxon>Bacillati</taxon>
        <taxon>Bacillota</taxon>
        <taxon>Bacilli</taxon>
        <taxon>Bacillales</taxon>
        <taxon>Bacillaceae</taxon>
        <taxon>Virgibacillus</taxon>
    </lineage>
</organism>
<dbReference type="InterPro" id="IPR001647">
    <property type="entry name" value="HTH_TetR"/>
</dbReference>
<dbReference type="GO" id="GO:0003677">
    <property type="term" value="F:DNA binding"/>
    <property type="evidence" value="ECO:0007669"/>
    <property type="project" value="UniProtKB-UniRule"/>
</dbReference>
<dbReference type="PANTHER" id="PTHR43479:SF11">
    <property type="entry name" value="ACREF_ENVCD OPERON REPRESSOR-RELATED"/>
    <property type="match status" value="1"/>
</dbReference>
<dbReference type="InterPro" id="IPR050624">
    <property type="entry name" value="HTH-type_Tx_Regulator"/>
</dbReference>
<dbReference type="PROSITE" id="PS50977">
    <property type="entry name" value="HTH_TETR_2"/>
    <property type="match status" value="1"/>
</dbReference>
<name>A0A265NBJ9_9BACI</name>
<accession>A0A265NBJ9</accession>
<feature type="DNA-binding region" description="H-T-H motif" evidence="3">
    <location>
        <begin position="34"/>
        <end position="53"/>
    </location>
</feature>
<sequence length="203" mass="24018">MPKQTFYNLPEDKRQTLLYAAEKEFSRVPVYEASISNIVKSAGIPRGSFYQYFEDKEDAYLFLLSQQARTRQGNFITLLQKYDGDLFDAITEMYRLLLKELPEQENLDFLKNAFLNMTHKIENIFNRIFDVNENREQLKEISTLINKQCLNISDEKDLHHVIQIITSVTFHNLVEKFAKEMSYEEAMDNFNTEMNLLKKGLYK</sequence>
<evidence type="ECO:0000259" key="4">
    <source>
        <dbReference type="PROSITE" id="PS50977"/>
    </source>
</evidence>
<feature type="domain" description="HTH tetR-type" evidence="4">
    <location>
        <begin position="11"/>
        <end position="71"/>
    </location>
</feature>
<dbReference type="Proteomes" id="UP000216498">
    <property type="component" value="Unassembled WGS sequence"/>
</dbReference>
<dbReference type="RefSeq" id="WP_094884839.1">
    <property type="nucleotide sequence ID" value="NZ_NPMS01000002.1"/>
</dbReference>
<gene>
    <name evidence="5" type="ORF">CIL03_06560</name>
</gene>
<dbReference type="Pfam" id="PF17924">
    <property type="entry name" value="TetR_C_19"/>
    <property type="match status" value="1"/>
</dbReference>
<evidence type="ECO:0000256" key="1">
    <source>
        <dbReference type="ARBA" id="ARBA00022491"/>
    </source>
</evidence>
<evidence type="ECO:0000313" key="6">
    <source>
        <dbReference type="Proteomes" id="UP000216498"/>
    </source>
</evidence>
<keyword evidence="6" id="KW-1185">Reference proteome</keyword>
<dbReference type="Pfam" id="PF00440">
    <property type="entry name" value="TetR_N"/>
    <property type="match status" value="1"/>
</dbReference>